<dbReference type="EMBL" id="BQNB010018955">
    <property type="protein sequence ID" value="GJT80050.1"/>
    <property type="molecule type" value="Genomic_DNA"/>
</dbReference>
<feature type="domain" description="Tf2-1-like SH3-like" evidence="1">
    <location>
        <begin position="207"/>
        <end position="270"/>
    </location>
</feature>
<dbReference type="Proteomes" id="UP001151760">
    <property type="component" value="Unassembled WGS sequence"/>
</dbReference>
<evidence type="ECO:0000313" key="3">
    <source>
        <dbReference type="Proteomes" id="UP001151760"/>
    </source>
</evidence>
<gene>
    <name evidence="2" type="ORF">Tco_1054392</name>
</gene>
<dbReference type="InterPro" id="IPR056924">
    <property type="entry name" value="SH3_Tf2-1"/>
</dbReference>
<sequence length="284" mass="32530">MTKLTQKSVKFERTEKAEAAFQLLEQKLCSAPDLLFKPNGSEKLYGFTMMASHKGECVGIVDVTTTVKFIIIQKGERGGGGVVPTRIGIDATMLSGLSKSQVRMPKPSVCLFKTCDPRMEVENLYNGFHYEVAKTSLWYSIGHEYGIILYKRMVRAEVRDTQLTGLEIIHETTEKIIQIKKRIQATRDRQKSYADRRRKPLEFQARDRVMFKVSPWKGVIRFGKRGKINPRYIGPFKILAKVGTVAYRLELPEQISQVYSTFHVSNLKKCFFDEPLAIPLDEIR</sequence>
<dbReference type="PANTHER" id="PTHR46148">
    <property type="entry name" value="CHROMO DOMAIN-CONTAINING PROTEIN"/>
    <property type="match status" value="1"/>
</dbReference>
<proteinExistence type="predicted"/>
<dbReference type="PANTHER" id="PTHR46148:SF59">
    <property type="entry name" value="NUCLEOTIDYLTRANSFERASE, RIBONUCLEASE H"/>
    <property type="match status" value="1"/>
</dbReference>
<dbReference type="Pfam" id="PF24626">
    <property type="entry name" value="SH3_Tf2-1"/>
    <property type="match status" value="1"/>
</dbReference>
<keyword evidence="3" id="KW-1185">Reference proteome</keyword>
<name>A0ABQ5GXA6_9ASTR</name>
<protein>
    <recommendedName>
        <fullName evidence="1">Tf2-1-like SH3-like domain-containing protein</fullName>
    </recommendedName>
</protein>
<reference evidence="2" key="2">
    <citation type="submission" date="2022-01" db="EMBL/GenBank/DDBJ databases">
        <authorList>
            <person name="Yamashiro T."/>
            <person name="Shiraishi A."/>
            <person name="Satake H."/>
            <person name="Nakayama K."/>
        </authorList>
    </citation>
    <scope>NUCLEOTIDE SEQUENCE</scope>
</reference>
<comment type="caution">
    <text evidence="2">The sequence shown here is derived from an EMBL/GenBank/DDBJ whole genome shotgun (WGS) entry which is preliminary data.</text>
</comment>
<accession>A0ABQ5GXA6</accession>
<evidence type="ECO:0000259" key="1">
    <source>
        <dbReference type="Pfam" id="PF24626"/>
    </source>
</evidence>
<evidence type="ECO:0000313" key="2">
    <source>
        <dbReference type="EMBL" id="GJT80050.1"/>
    </source>
</evidence>
<reference evidence="2" key="1">
    <citation type="journal article" date="2022" name="Int. J. Mol. Sci.">
        <title>Draft Genome of Tanacetum Coccineum: Genomic Comparison of Closely Related Tanacetum-Family Plants.</title>
        <authorList>
            <person name="Yamashiro T."/>
            <person name="Shiraishi A."/>
            <person name="Nakayama K."/>
            <person name="Satake H."/>
        </authorList>
    </citation>
    <scope>NUCLEOTIDE SEQUENCE</scope>
</reference>
<organism evidence="2 3">
    <name type="scientific">Tanacetum coccineum</name>
    <dbReference type="NCBI Taxonomy" id="301880"/>
    <lineage>
        <taxon>Eukaryota</taxon>
        <taxon>Viridiplantae</taxon>
        <taxon>Streptophyta</taxon>
        <taxon>Embryophyta</taxon>
        <taxon>Tracheophyta</taxon>
        <taxon>Spermatophyta</taxon>
        <taxon>Magnoliopsida</taxon>
        <taxon>eudicotyledons</taxon>
        <taxon>Gunneridae</taxon>
        <taxon>Pentapetalae</taxon>
        <taxon>asterids</taxon>
        <taxon>campanulids</taxon>
        <taxon>Asterales</taxon>
        <taxon>Asteraceae</taxon>
        <taxon>Asteroideae</taxon>
        <taxon>Anthemideae</taxon>
        <taxon>Anthemidinae</taxon>
        <taxon>Tanacetum</taxon>
    </lineage>
</organism>